<dbReference type="FunFam" id="1.25.40.10:FF:000344">
    <property type="entry name" value="Pentatricopeptide repeat-containing protein"/>
    <property type="match status" value="1"/>
</dbReference>
<dbReference type="GO" id="GO:0003723">
    <property type="term" value="F:RNA binding"/>
    <property type="evidence" value="ECO:0007669"/>
    <property type="project" value="InterPro"/>
</dbReference>
<dbReference type="FunFam" id="1.25.40.10:FF:000090">
    <property type="entry name" value="Pentatricopeptide repeat-containing protein, chloroplastic"/>
    <property type="match status" value="1"/>
</dbReference>
<dbReference type="GO" id="GO:0009451">
    <property type="term" value="P:RNA modification"/>
    <property type="evidence" value="ECO:0007669"/>
    <property type="project" value="InterPro"/>
</dbReference>
<dbReference type="HOGENOM" id="CLU_002706_0_0_1"/>
<keyword evidence="4" id="KW-1185">Reference proteome</keyword>
<dbReference type="Pfam" id="PF01535">
    <property type="entry name" value="PPR"/>
    <property type="match status" value="1"/>
</dbReference>
<dbReference type="Proteomes" id="UP000001514">
    <property type="component" value="Unassembled WGS sequence"/>
</dbReference>
<keyword evidence="1" id="KW-0677">Repeat</keyword>
<accession>D8SYA4</accession>
<evidence type="ECO:0008006" key="5">
    <source>
        <dbReference type="Google" id="ProtNLM"/>
    </source>
</evidence>
<dbReference type="Gene3D" id="1.25.40.10">
    <property type="entry name" value="Tetratricopeptide repeat domain"/>
    <property type="match status" value="2"/>
</dbReference>
<dbReference type="PANTHER" id="PTHR47926">
    <property type="entry name" value="PENTATRICOPEPTIDE REPEAT-CONTAINING PROTEIN"/>
    <property type="match status" value="1"/>
</dbReference>
<sequence>MDLEGVRGDAVTITGGLDACANLGSLARGREIHSSIAQLGFTGELAVENSLVNMYGKCQSLADARETFERMKRRDVVSWTVMLSSCCRNREFDEALVTFRRMILEGERPDEVAFISALEACGDLASVSDGRMVHAAIAESGSVLYHSKVESSLISMYGKCGSLREARAVLERLHTQDAVSWTAMIASYAQQGLGRQALELFHAMALEGVSPDEVTLVSVLCACNHAGRVHGGRAYFQLGVGDFGVEAQMEHYACMVDMLGRSGRLVAAEELMAAMPFEPDVYSWMHLLSACKTQVEGMDEQGHRAARLVAELEPEDGTPYVMLSSMYSLR</sequence>
<dbReference type="eggNOG" id="KOG4197">
    <property type="taxonomic scope" value="Eukaryota"/>
</dbReference>
<evidence type="ECO:0000256" key="2">
    <source>
        <dbReference type="PROSITE-ProRule" id="PRU00708"/>
    </source>
</evidence>
<dbReference type="OMA" id="GEWIDHY"/>
<evidence type="ECO:0000313" key="4">
    <source>
        <dbReference type="Proteomes" id="UP000001514"/>
    </source>
</evidence>
<dbReference type="STRING" id="88036.D8SYA4"/>
<feature type="repeat" description="PPR" evidence="2">
    <location>
        <begin position="75"/>
        <end position="109"/>
    </location>
</feature>
<dbReference type="KEGG" id="smo:SELMODRAFT_127725"/>
<dbReference type="PROSITE" id="PS51375">
    <property type="entry name" value="PPR"/>
    <property type="match status" value="2"/>
</dbReference>
<gene>
    <name evidence="3" type="ORF">SELMODRAFT_127725</name>
</gene>
<dbReference type="NCBIfam" id="TIGR00756">
    <property type="entry name" value="PPR"/>
    <property type="match status" value="3"/>
</dbReference>
<dbReference type="Gramene" id="EFJ10756">
    <property type="protein sequence ID" value="EFJ10756"/>
    <property type="gene ID" value="SELMODRAFT_127725"/>
</dbReference>
<dbReference type="AlphaFoldDB" id="D8SYA4"/>
<dbReference type="PANTHER" id="PTHR47926:SF533">
    <property type="entry name" value="DYW DOMAIN-CONTAINING PROTEIN"/>
    <property type="match status" value="1"/>
</dbReference>
<dbReference type="OrthoDB" id="185373at2759"/>
<reference evidence="3 4" key="1">
    <citation type="journal article" date="2011" name="Science">
        <title>The Selaginella genome identifies genetic changes associated with the evolution of vascular plants.</title>
        <authorList>
            <person name="Banks J.A."/>
            <person name="Nishiyama T."/>
            <person name="Hasebe M."/>
            <person name="Bowman J.L."/>
            <person name="Gribskov M."/>
            <person name="dePamphilis C."/>
            <person name="Albert V.A."/>
            <person name="Aono N."/>
            <person name="Aoyama T."/>
            <person name="Ambrose B.A."/>
            <person name="Ashton N.W."/>
            <person name="Axtell M.J."/>
            <person name="Barker E."/>
            <person name="Barker M.S."/>
            <person name="Bennetzen J.L."/>
            <person name="Bonawitz N.D."/>
            <person name="Chapple C."/>
            <person name="Cheng C."/>
            <person name="Correa L.G."/>
            <person name="Dacre M."/>
            <person name="DeBarry J."/>
            <person name="Dreyer I."/>
            <person name="Elias M."/>
            <person name="Engstrom E.M."/>
            <person name="Estelle M."/>
            <person name="Feng L."/>
            <person name="Finet C."/>
            <person name="Floyd S.K."/>
            <person name="Frommer W.B."/>
            <person name="Fujita T."/>
            <person name="Gramzow L."/>
            <person name="Gutensohn M."/>
            <person name="Harholt J."/>
            <person name="Hattori M."/>
            <person name="Heyl A."/>
            <person name="Hirai T."/>
            <person name="Hiwatashi Y."/>
            <person name="Ishikawa M."/>
            <person name="Iwata M."/>
            <person name="Karol K.G."/>
            <person name="Koehler B."/>
            <person name="Kolukisaoglu U."/>
            <person name="Kubo M."/>
            <person name="Kurata T."/>
            <person name="Lalonde S."/>
            <person name="Li K."/>
            <person name="Li Y."/>
            <person name="Litt A."/>
            <person name="Lyons E."/>
            <person name="Manning G."/>
            <person name="Maruyama T."/>
            <person name="Michael T.P."/>
            <person name="Mikami K."/>
            <person name="Miyazaki S."/>
            <person name="Morinaga S."/>
            <person name="Murata T."/>
            <person name="Mueller-Roeber B."/>
            <person name="Nelson D.R."/>
            <person name="Obara M."/>
            <person name="Oguri Y."/>
            <person name="Olmstead R.G."/>
            <person name="Onodera N."/>
            <person name="Petersen B.L."/>
            <person name="Pils B."/>
            <person name="Prigge M."/>
            <person name="Rensing S.A."/>
            <person name="Riano-Pachon D.M."/>
            <person name="Roberts A.W."/>
            <person name="Sato Y."/>
            <person name="Scheller H.V."/>
            <person name="Schulz B."/>
            <person name="Schulz C."/>
            <person name="Shakirov E.V."/>
            <person name="Shibagaki N."/>
            <person name="Shinohara N."/>
            <person name="Shippen D.E."/>
            <person name="Soerensen I."/>
            <person name="Sotooka R."/>
            <person name="Sugimoto N."/>
            <person name="Sugita M."/>
            <person name="Sumikawa N."/>
            <person name="Tanurdzic M."/>
            <person name="Theissen G."/>
            <person name="Ulvskov P."/>
            <person name="Wakazuki S."/>
            <person name="Weng J.K."/>
            <person name="Willats W.W."/>
            <person name="Wipf D."/>
            <person name="Wolf P.G."/>
            <person name="Yang L."/>
            <person name="Zimmer A.D."/>
            <person name="Zhu Q."/>
            <person name="Mitros T."/>
            <person name="Hellsten U."/>
            <person name="Loque D."/>
            <person name="Otillar R."/>
            <person name="Salamov A."/>
            <person name="Schmutz J."/>
            <person name="Shapiro H."/>
            <person name="Lindquist E."/>
            <person name="Lucas S."/>
            <person name="Rokhsar D."/>
            <person name="Grigoriev I.V."/>
        </authorList>
    </citation>
    <scope>NUCLEOTIDE SEQUENCE [LARGE SCALE GENOMIC DNA]</scope>
</reference>
<evidence type="ECO:0000313" key="3">
    <source>
        <dbReference type="EMBL" id="EFJ10756.1"/>
    </source>
</evidence>
<dbReference type="InParanoid" id="D8SYA4"/>
<dbReference type="Pfam" id="PF13041">
    <property type="entry name" value="PPR_2"/>
    <property type="match status" value="2"/>
</dbReference>
<feature type="repeat" description="PPR" evidence="2">
    <location>
        <begin position="177"/>
        <end position="211"/>
    </location>
</feature>
<dbReference type="InterPro" id="IPR011990">
    <property type="entry name" value="TPR-like_helical_dom_sf"/>
</dbReference>
<name>D8SYA4_SELML</name>
<organism evidence="4">
    <name type="scientific">Selaginella moellendorffii</name>
    <name type="common">Spikemoss</name>
    <dbReference type="NCBI Taxonomy" id="88036"/>
    <lineage>
        <taxon>Eukaryota</taxon>
        <taxon>Viridiplantae</taxon>
        <taxon>Streptophyta</taxon>
        <taxon>Embryophyta</taxon>
        <taxon>Tracheophyta</taxon>
        <taxon>Lycopodiopsida</taxon>
        <taxon>Selaginellales</taxon>
        <taxon>Selaginellaceae</taxon>
        <taxon>Selaginella</taxon>
    </lineage>
</organism>
<dbReference type="InterPro" id="IPR046960">
    <property type="entry name" value="PPR_At4g14850-like_plant"/>
</dbReference>
<protein>
    <recommendedName>
        <fullName evidence="5">Pentacotripeptide-repeat region of PRORP domain-containing protein</fullName>
    </recommendedName>
</protein>
<evidence type="ECO:0000256" key="1">
    <source>
        <dbReference type="ARBA" id="ARBA00022737"/>
    </source>
</evidence>
<proteinExistence type="predicted"/>
<dbReference type="InterPro" id="IPR002885">
    <property type="entry name" value="PPR_rpt"/>
</dbReference>
<dbReference type="EMBL" id="GL377652">
    <property type="protein sequence ID" value="EFJ10756.1"/>
    <property type="molecule type" value="Genomic_DNA"/>
</dbReference>